<proteinExistence type="predicted"/>
<keyword evidence="3" id="KW-1185">Reference proteome</keyword>
<dbReference type="InParanoid" id="G0MXS6"/>
<gene>
    <name evidence="2" type="ORF">CAEBREN_04244</name>
</gene>
<dbReference type="EMBL" id="GL379819">
    <property type="protein sequence ID" value="EGT47215.1"/>
    <property type="molecule type" value="Genomic_DNA"/>
</dbReference>
<evidence type="ECO:0000256" key="1">
    <source>
        <dbReference type="SAM" id="MobiDB-lite"/>
    </source>
</evidence>
<evidence type="ECO:0000313" key="3">
    <source>
        <dbReference type="Proteomes" id="UP000008068"/>
    </source>
</evidence>
<feature type="region of interest" description="Disordered" evidence="1">
    <location>
        <begin position="1"/>
        <end position="40"/>
    </location>
</feature>
<accession>G0MXS6</accession>
<protein>
    <submittedName>
        <fullName evidence="2">Uncharacterized protein</fullName>
    </submittedName>
</protein>
<evidence type="ECO:0000313" key="2">
    <source>
        <dbReference type="EMBL" id="EGT47215.1"/>
    </source>
</evidence>
<dbReference type="Proteomes" id="UP000008068">
    <property type="component" value="Unassembled WGS sequence"/>
</dbReference>
<organism evidence="3">
    <name type="scientific">Caenorhabditis brenneri</name>
    <name type="common">Nematode worm</name>
    <dbReference type="NCBI Taxonomy" id="135651"/>
    <lineage>
        <taxon>Eukaryota</taxon>
        <taxon>Metazoa</taxon>
        <taxon>Ecdysozoa</taxon>
        <taxon>Nematoda</taxon>
        <taxon>Chromadorea</taxon>
        <taxon>Rhabditida</taxon>
        <taxon>Rhabditina</taxon>
        <taxon>Rhabditomorpha</taxon>
        <taxon>Rhabditoidea</taxon>
        <taxon>Rhabditidae</taxon>
        <taxon>Peloderinae</taxon>
        <taxon>Caenorhabditis</taxon>
    </lineage>
</organism>
<dbReference type="AlphaFoldDB" id="G0MXS6"/>
<reference evidence="3" key="1">
    <citation type="submission" date="2011-07" db="EMBL/GenBank/DDBJ databases">
        <authorList>
            <consortium name="Caenorhabditis brenneri Sequencing and Analysis Consortium"/>
            <person name="Wilson R.K."/>
        </authorList>
    </citation>
    <scope>NUCLEOTIDE SEQUENCE [LARGE SCALE GENOMIC DNA]</scope>
    <source>
        <strain evidence="3">PB2801</strain>
    </source>
</reference>
<name>G0MXS6_CAEBE</name>
<sequence>MLPLIPRTRKKPFRNFRAPLRRPTVFQCPEQTRKRRERGD</sequence>
<dbReference type="HOGENOM" id="CLU_3299862_0_0_1"/>